<protein>
    <submittedName>
        <fullName evidence="1">Uncharacterized protein</fullName>
    </submittedName>
</protein>
<dbReference type="Gene3D" id="3.90.25.10">
    <property type="entry name" value="UDP-galactose 4-epimerase, domain 1"/>
    <property type="match status" value="1"/>
</dbReference>
<dbReference type="EMBL" id="BART01016881">
    <property type="protein sequence ID" value="GAG87327.1"/>
    <property type="molecule type" value="Genomic_DNA"/>
</dbReference>
<sequence length="47" mass="5660">MFRALLEDDPKVRMSDITKTDNIINWKPKVYFGEGIEEKTKWFKKVI</sequence>
<organism evidence="1">
    <name type="scientific">marine sediment metagenome</name>
    <dbReference type="NCBI Taxonomy" id="412755"/>
    <lineage>
        <taxon>unclassified sequences</taxon>
        <taxon>metagenomes</taxon>
        <taxon>ecological metagenomes</taxon>
    </lineage>
</organism>
<comment type="caution">
    <text evidence="1">The sequence shown here is derived from an EMBL/GenBank/DDBJ whole genome shotgun (WGS) entry which is preliminary data.</text>
</comment>
<name>X1C1V3_9ZZZZ</name>
<proteinExistence type="predicted"/>
<gene>
    <name evidence="1" type="ORF">S01H4_32321</name>
</gene>
<evidence type="ECO:0000313" key="1">
    <source>
        <dbReference type="EMBL" id="GAG87327.1"/>
    </source>
</evidence>
<reference evidence="1" key="1">
    <citation type="journal article" date="2014" name="Front. Microbiol.">
        <title>High frequency of phylogenetically diverse reductive dehalogenase-homologous genes in deep subseafloor sedimentary metagenomes.</title>
        <authorList>
            <person name="Kawai M."/>
            <person name="Futagami T."/>
            <person name="Toyoda A."/>
            <person name="Takaki Y."/>
            <person name="Nishi S."/>
            <person name="Hori S."/>
            <person name="Arai W."/>
            <person name="Tsubouchi T."/>
            <person name="Morono Y."/>
            <person name="Uchiyama I."/>
            <person name="Ito T."/>
            <person name="Fujiyama A."/>
            <person name="Inagaki F."/>
            <person name="Takami H."/>
        </authorList>
    </citation>
    <scope>NUCLEOTIDE SEQUENCE</scope>
    <source>
        <strain evidence="1">Expedition CK06-06</strain>
    </source>
</reference>
<dbReference type="AlphaFoldDB" id="X1C1V3"/>
<accession>X1C1V3</accession>